<evidence type="ECO:0000256" key="1">
    <source>
        <dbReference type="SAM" id="Coils"/>
    </source>
</evidence>
<reference evidence="3" key="1">
    <citation type="journal article" date="2023" name="Int. J. Syst. Evol. Microbiol.">
        <title>Collibacillus ludicampi gen. nov., sp. nov., a new soil bacterium of the family Alicyclobacillaceae.</title>
        <authorList>
            <person name="Jojima T."/>
            <person name="Ioku Y."/>
            <person name="Fukuta Y."/>
            <person name="Shirasaka N."/>
            <person name="Matsumura Y."/>
            <person name="Mori M."/>
        </authorList>
    </citation>
    <scope>NUCLEOTIDE SEQUENCE</scope>
    <source>
        <strain evidence="3">TP075</strain>
    </source>
</reference>
<feature type="transmembrane region" description="Helical" evidence="2">
    <location>
        <begin position="36"/>
        <end position="54"/>
    </location>
</feature>
<evidence type="ECO:0000256" key="2">
    <source>
        <dbReference type="SAM" id="Phobius"/>
    </source>
</evidence>
<dbReference type="AlphaFoldDB" id="A0AAV4LDZ8"/>
<dbReference type="InterPro" id="IPR039076">
    <property type="entry name" value="DivIC"/>
</dbReference>
<feature type="coiled-coil region" evidence="1">
    <location>
        <begin position="60"/>
        <end position="94"/>
    </location>
</feature>
<name>A0AAV4LDZ8_9BACL</name>
<organism evidence="3 4">
    <name type="scientific">Collibacillus ludicampi</name>
    <dbReference type="NCBI Taxonomy" id="2771369"/>
    <lineage>
        <taxon>Bacteria</taxon>
        <taxon>Bacillati</taxon>
        <taxon>Bacillota</taxon>
        <taxon>Bacilli</taxon>
        <taxon>Bacillales</taxon>
        <taxon>Alicyclobacillaceae</taxon>
        <taxon>Collibacillus</taxon>
    </lineage>
</organism>
<evidence type="ECO:0008006" key="5">
    <source>
        <dbReference type="Google" id="ProtNLM"/>
    </source>
</evidence>
<dbReference type="GO" id="GO:0051301">
    <property type="term" value="P:cell division"/>
    <property type="evidence" value="ECO:0007669"/>
    <property type="project" value="InterPro"/>
</dbReference>
<sequence length="118" mass="14076">MLSTAKKRRSKIVPIDRNNTFPIHVPQAGRKRKLKLRSCFLFVFMLWAVYTYFFDQAPKFRQLEQERAQLNQQLVEQEQKLQELNAEVKNLNNDDYIALLARKYNMVKKGEIIYQPGQ</sequence>
<protein>
    <recommendedName>
        <fullName evidence="5">Septum formation initiator family protein</fullName>
    </recommendedName>
</protein>
<dbReference type="EMBL" id="BOQE01000001">
    <property type="protein sequence ID" value="GIM46055.1"/>
    <property type="molecule type" value="Genomic_DNA"/>
</dbReference>
<dbReference type="Pfam" id="PF04977">
    <property type="entry name" value="DivIC"/>
    <property type="match status" value="1"/>
</dbReference>
<keyword evidence="2" id="KW-0812">Transmembrane</keyword>
<comment type="caution">
    <text evidence="3">The sequence shown here is derived from an EMBL/GenBank/DDBJ whole genome shotgun (WGS) entry which is preliminary data.</text>
</comment>
<keyword evidence="2" id="KW-0472">Membrane</keyword>
<evidence type="ECO:0000313" key="3">
    <source>
        <dbReference type="EMBL" id="GIM46055.1"/>
    </source>
</evidence>
<gene>
    <name evidence="3" type="ORF">DNHGIG_16040</name>
</gene>
<dbReference type="Proteomes" id="UP001057291">
    <property type="component" value="Unassembled WGS sequence"/>
</dbReference>
<accession>A0AAV4LDZ8</accession>
<evidence type="ECO:0000313" key="4">
    <source>
        <dbReference type="Proteomes" id="UP001057291"/>
    </source>
</evidence>
<dbReference type="InterPro" id="IPR007060">
    <property type="entry name" value="FtsL/DivIC"/>
</dbReference>
<keyword evidence="1" id="KW-0175">Coiled coil</keyword>
<dbReference type="PANTHER" id="PTHR40027:SF1">
    <property type="entry name" value="CELL DIVISION PROTEIN DIVIC"/>
    <property type="match status" value="1"/>
</dbReference>
<dbReference type="PANTHER" id="PTHR40027">
    <property type="entry name" value="CELL DIVISION PROTEIN DIVIC"/>
    <property type="match status" value="1"/>
</dbReference>
<keyword evidence="4" id="KW-1185">Reference proteome</keyword>
<keyword evidence="2" id="KW-1133">Transmembrane helix</keyword>
<proteinExistence type="predicted"/>
<dbReference type="RefSeq" id="WP_282199198.1">
    <property type="nucleotide sequence ID" value="NZ_BOQE01000001.1"/>
</dbReference>